<comment type="subcellular location">
    <subcellularLocation>
        <location evidence="2 14">Nucleus</location>
    </subcellularLocation>
</comment>
<comment type="catalytic activity">
    <reaction evidence="13 14">
        <text>DNA(n) + a 2'-deoxyribonucleoside 5'-triphosphate = DNA(n+1) + diphosphate</text>
        <dbReference type="Rhea" id="RHEA:22508"/>
        <dbReference type="Rhea" id="RHEA-COMP:17339"/>
        <dbReference type="Rhea" id="RHEA-COMP:17340"/>
        <dbReference type="ChEBI" id="CHEBI:33019"/>
        <dbReference type="ChEBI" id="CHEBI:61560"/>
        <dbReference type="ChEBI" id="CHEBI:173112"/>
        <dbReference type="EC" id="2.7.7.7"/>
    </reaction>
</comment>
<protein>
    <recommendedName>
        <fullName evidence="14">DNA polymerase</fullName>
        <ecNumber evidence="14">2.7.7.7</ecNumber>
    </recommendedName>
</protein>
<reference evidence="16 17" key="1">
    <citation type="journal article" date="2008" name="Nature">
        <title>The genome of Laccaria bicolor provides insights into mycorrhizal symbiosis.</title>
        <authorList>
            <person name="Martin F."/>
            <person name="Aerts A."/>
            <person name="Ahren D."/>
            <person name="Brun A."/>
            <person name="Danchin E.G.J."/>
            <person name="Duchaussoy F."/>
            <person name="Gibon J."/>
            <person name="Kohler A."/>
            <person name="Lindquist E."/>
            <person name="Pereda V."/>
            <person name="Salamov A."/>
            <person name="Shapiro H.J."/>
            <person name="Wuyts J."/>
            <person name="Blaudez D."/>
            <person name="Buee M."/>
            <person name="Brokstein P."/>
            <person name="Canbaeck B."/>
            <person name="Cohen D."/>
            <person name="Courty P.E."/>
            <person name="Coutinho P.M."/>
            <person name="Delaruelle C."/>
            <person name="Detter J.C."/>
            <person name="Deveau A."/>
            <person name="DiFazio S."/>
            <person name="Duplessis S."/>
            <person name="Fraissinet-Tachet L."/>
            <person name="Lucic E."/>
            <person name="Frey-Klett P."/>
            <person name="Fourrey C."/>
            <person name="Feussner I."/>
            <person name="Gay G."/>
            <person name="Grimwood J."/>
            <person name="Hoegger P.J."/>
            <person name="Jain P."/>
            <person name="Kilaru S."/>
            <person name="Labbe J."/>
            <person name="Lin Y.C."/>
            <person name="Legue V."/>
            <person name="Le Tacon F."/>
            <person name="Marmeisse R."/>
            <person name="Melayah D."/>
            <person name="Montanini B."/>
            <person name="Muratet M."/>
            <person name="Nehls U."/>
            <person name="Niculita-Hirzel H."/>
            <person name="Oudot-Le Secq M.P."/>
            <person name="Peter M."/>
            <person name="Quesneville H."/>
            <person name="Rajashekar B."/>
            <person name="Reich M."/>
            <person name="Rouhier N."/>
            <person name="Schmutz J."/>
            <person name="Yin T."/>
            <person name="Chalot M."/>
            <person name="Henrissat B."/>
            <person name="Kuees U."/>
            <person name="Lucas S."/>
            <person name="Van de Peer Y."/>
            <person name="Podila G.K."/>
            <person name="Polle A."/>
            <person name="Pukkila P.J."/>
            <person name="Richardson P.M."/>
            <person name="Rouze P."/>
            <person name="Sanders I.R."/>
            <person name="Stajich J.E."/>
            <person name="Tunlid A."/>
            <person name="Tuskan G."/>
            <person name="Grigoriev I.V."/>
        </authorList>
    </citation>
    <scope>NUCLEOTIDE SEQUENCE [LARGE SCALE GENOMIC DNA]</scope>
    <source>
        <strain evidence="17">S238N-H82 / ATCC MYA-4686</strain>
    </source>
</reference>
<dbReference type="EC" id="2.7.7.7" evidence="14"/>
<dbReference type="Pfam" id="PF14792">
    <property type="entry name" value="DNA_pol_B_palm"/>
    <property type="match status" value="1"/>
</dbReference>
<dbReference type="GO" id="GO:0006303">
    <property type="term" value="P:double-strand break repair via nonhomologous end joining"/>
    <property type="evidence" value="ECO:0007669"/>
    <property type="project" value="TreeGrafter"/>
</dbReference>
<dbReference type="EMBL" id="DS547093">
    <property type="protein sequence ID" value="EDR13766.1"/>
    <property type="molecule type" value="Genomic_DNA"/>
</dbReference>
<dbReference type="PRINTS" id="PR00869">
    <property type="entry name" value="DNAPOLX"/>
</dbReference>
<evidence type="ECO:0000256" key="1">
    <source>
        <dbReference type="ARBA" id="ARBA00001946"/>
    </source>
</evidence>
<evidence type="ECO:0000256" key="6">
    <source>
        <dbReference type="ARBA" id="ARBA00022723"/>
    </source>
</evidence>
<keyword evidence="8" id="KW-0460">Magnesium</keyword>
<dbReference type="PANTHER" id="PTHR11276:SF42">
    <property type="entry name" value="DNA POLYMERASE BETA"/>
    <property type="match status" value="1"/>
</dbReference>
<dbReference type="InterPro" id="IPR018944">
    <property type="entry name" value="DNA_pol_lambd_fingers_domain"/>
</dbReference>
<dbReference type="PANTHER" id="PTHR11276">
    <property type="entry name" value="DNA POLYMERASE TYPE-X FAMILY MEMBER"/>
    <property type="match status" value="1"/>
</dbReference>
<keyword evidence="12 14" id="KW-0539">Nucleus</keyword>
<sequence>MLSRNSRPVTLALLEVYGQRMLTRTLPATRRLTFLYPAVVRAYTKSIQNQAIIDLLRKHKEQEEKNTAPNSFKINAFVNAIKVISNLDYPIHSGKQVSAIHGIGAGIANRINDFLIEEGHLNDQKEALQTRALSELLRIPGIGRIKAKALVDAGCMGIADLVAQKYTHLLSPTQLIGIKYMKHLERPVRREEADQVIDFLRENLCPKYEIIVVGDHRRGASTSLEISVILLHPDVVHVPMPTEPPPNPTTSPKKKTPLKKVSQIKTNLTAKARKSCPLHSNILPLLKERGLIAETLGANVGMWQGIVRLPGPEDQRGTRTERLAAIADTEGQYRRMVIHLIPQKSRATALLALTGDGEFNRDIRSRASQLGMLLNLHGLWKWYPNGQVTAESQELNAIEENHSVMGFWGLLKVSTEEDIFPELGLDYIDPHKRNFEFIMKPQSSKR</sequence>
<comment type="cofactor">
    <cofactor evidence="1">
        <name>Mg(2+)</name>
        <dbReference type="ChEBI" id="CHEBI:18420"/>
    </cofactor>
</comment>
<evidence type="ECO:0000256" key="13">
    <source>
        <dbReference type="ARBA" id="ARBA00049244"/>
    </source>
</evidence>
<dbReference type="HOGENOM" id="CLU_043700_0_0_1"/>
<keyword evidence="3" id="KW-0963">Cytoplasm</keyword>
<dbReference type="GO" id="GO:0046872">
    <property type="term" value="F:metal ion binding"/>
    <property type="evidence" value="ECO:0007669"/>
    <property type="project" value="UniProtKB-UniRule"/>
</dbReference>
<dbReference type="InterPro" id="IPR037160">
    <property type="entry name" value="DNA_Pol_thumb_sf"/>
</dbReference>
<dbReference type="SUPFAM" id="SSF47802">
    <property type="entry name" value="DNA polymerase beta, N-terminal domain-like"/>
    <property type="match status" value="1"/>
</dbReference>
<dbReference type="AlphaFoldDB" id="B0CVL5"/>
<evidence type="ECO:0000256" key="9">
    <source>
        <dbReference type="ARBA" id="ARBA00022932"/>
    </source>
</evidence>
<dbReference type="PRINTS" id="PR00870">
    <property type="entry name" value="DNAPOLXBETA"/>
</dbReference>
<evidence type="ECO:0000256" key="5">
    <source>
        <dbReference type="ARBA" id="ARBA00022695"/>
    </source>
</evidence>
<evidence type="ECO:0000256" key="8">
    <source>
        <dbReference type="ARBA" id="ARBA00022842"/>
    </source>
</evidence>
<keyword evidence="11 14" id="KW-0234">DNA repair</keyword>
<evidence type="ECO:0000313" key="17">
    <source>
        <dbReference type="Proteomes" id="UP000001194"/>
    </source>
</evidence>
<dbReference type="SUPFAM" id="SSF81301">
    <property type="entry name" value="Nucleotidyltransferase"/>
    <property type="match status" value="1"/>
</dbReference>
<dbReference type="GO" id="GO:0003887">
    <property type="term" value="F:DNA-directed DNA polymerase activity"/>
    <property type="evidence" value="ECO:0007669"/>
    <property type="project" value="UniProtKB-UniRule"/>
</dbReference>
<dbReference type="InterPro" id="IPR027421">
    <property type="entry name" value="DNA_pol_lamdba_lyase_dom_sf"/>
</dbReference>
<evidence type="ECO:0000256" key="7">
    <source>
        <dbReference type="ARBA" id="ARBA00022763"/>
    </source>
</evidence>
<keyword evidence="9 14" id="KW-0239">DNA-directed DNA polymerase</keyword>
<evidence type="ECO:0000256" key="11">
    <source>
        <dbReference type="ARBA" id="ARBA00023204"/>
    </source>
</evidence>
<dbReference type="GeneID" id="6071619"/>
<dbReference type="Gene3D" id="1.10.150.20">
    <property type="entry name" value="5' to 3' exonuclease, C-terminal subdomain"/>
    <property type="match status" value="1"/>
</dbReference>
<feature type="domain" description="DNA-directed DNA polymerase X" evidence="15">
    <location>
        <begin position="47"/>
        <end position="434"/>
    </location>
</feature>
<proteinExistence type="inferred from homology"/>
<evidence type="ECO:0000256" key="2">
    <source>
        <dbReference type="ARBA" id="ARBA00004123"/>
    </source>
</evidence>
<name>B0CVL5_LACBS</name>
<keyword evidence="5 14" id="KW-0548">Nucleotidyltransferase</keyword>
<keyword evidence="17" id="KW-1185">Reference proteome</keyword>
<dbReference type="InterPro" id="IPR002008">
    <property type="entry name" value="DNA_pol_X_beta-like"/>
</dbReference>
<evidence type="ECO:0000259" key="15">
    <source>
        <dbReference type="SMART" id="SM00483"/>
    </source>
</evidence>
<dbReference type="Gene3D" id="3.30.460.10">
    <property type="entry name" value="Beta Polymerase, domain 2"/>
    <property type="match status" value="1"/>
</dbReference>
<dbReference type="InterPro" id="IPR029398">
    <property type="entry name" value="PolB_thumb"/>
</dbReference>
<dbReference type="SUPFAM" id="SSF81585">
    <property type="entry name" value="PsbU/PolX domain-like"/>
    <property type="match status" value="1"/>
</dbReference>
<comment type="function">
    <text evidence="14">DNA polymerase that functions in several pathways of DNA repair. Involved in base excision repair (BER) responsible for repair of lesions that give rise to abasic (AP) sites in DNA. Also contributes to DNA double-strand break repair by non-homologous end joining and homologous recombination. Has both template-dependent and template-independent (terminal transferase) DNA polymerase activities. Has also a 5'-deoxyribose-5-phosphate lyase (dRP lyase) activity.</text>
</comment>
<dbReference type="Proteomes" id="UP000001194">
    <property type="component" value="Unassembled WGS sequence"/>
</dbReference>
<gene>
    <name evidence="16" type="ORF">LACBIDRAFT_309120</name>
</gene>
<evidence type="ECO:0000256" key="14">
    <source>
        <dbReference type="RuleBase" id="RU366014"/>
    </source>
</evidence>
<organism evidence="17">
    <name type="scientific">Laccaria bicolor (strain S238N-H82 / ATCC MYA-4686)</name>
    <name type="common">Bicoloured deceiver</name>
    <name type="synonym">Laccaria laccata var. bicolor</name>
    <dbReference type="NCBI Taxonomy" id="486041"/>
    <lineage>
        <taxon>Eukaryota</taxon>
        <taxon>Fungi</taxon>
        <taxon>Dikarya</taxon>
        <taxon>Basidiomycota</taxon>
        <taxon>Agaricomycotina</taxon>
        <taxon>Agaricomycetes</taxon>
        <taxon>Agaricomycetidae</taxon>
        <taxon>Agaricales</taxon>
        <taxon>Agaricineae</taxon>
        <taxon>Hydnangiaceae</taxon>
        <taxon>Laccaria</taxon>
    </lineage>
</organism>
<dbReference type="Pfam" id="PF14791">
    <property type="entry name" value="DNA_pol_B_thumb"/>
    <property type="match status" value="1"/>
</dbReference>
<dbReference type="SMART" id="SM00483">
    <property type="entry name" value="POLXc"/>
    <property type="match status" value="1"/>
</dbReference>
<dbReference type="RefSeq" id="XP_001876264.1">
    <property type="nucleotide sequence ID" value="XM_001876229.1"/>
</dbReference>
<keyword evidence="7 14" id="KW-0227">DNA damage</keyword>
<dbReference type="InterPro" id="IPR043519">
    <property type="entry name" value="NT_sf"/>
</dbReference>
<keyword evidence="4 14" id="KW-0808">Transferase</keyword>
<dbReference type="Gene3D" id="1.10.150.110">
    <property type="entry name" value="DNA polymerase beta, N-terminal domain-like"/>
    <property type="match status" value="1"/>
</dbReference>
<dbReference type="KEGG" id="lbc:LACBIDRAFT_309120"/>
<comment type="similarity">
    <text evidence="14">Belongs to the DNA polymerase type-X family.</text>
</comment>
<evidence type="ECO:0000313" key="16">
    <source>
        <dbReference type="EMBL" id="EDR13766.1"/>
    </source>
</evidence>
<evidence type="ECO:0000256" key="4">
    <source>
        <dbReference type="ARBA" id="ARBA00022679"/>
    </source>
</evidence>
<dbReference type="Gene3D" id="3.30.210.10">
    <property type="entry name" value="DNA polymerase, thumb domain"/>
    <property type="match status" value="1"/>
</dbReference>
<dbReference type="GO" id="GO:0003677">
    <property type="term" value="F:DNA binding"/>
    <property type="evidence" value="ECO:0007669"/>
    <property type="project" value="UniProtKB-UniRule"/>
</dbReference>
<keyword evidence="6" id="KW-0479">Metal-binding</keyword>
<evidence type="ECO:0000256" key="3">
    <source>
        <dbReference type="ARBA" id="ARBA00022490"/>
    </source>
</evidence>
<evidence type="ECO:0000256" key="10">
    <source>
        <dbReference type="ARBA" id="ARBA00023125"/>
    </source>
</evidence>
<dbReference type="Pfam" id="PF10391">
    <property type="entry name" value="DNA_pol_lambd_f"/>
    <property type="match status" value="1"/>
</dbReference>
<dbReference type="OrthoDB" id="205514at2759"/>
<evidence type="ECO:0000256" key="12">
    <source>
        <dbReference type="ARBA" id="ARBA00023242"/>
    </source>
</evidence>
<dbReference type="STRING" id="486041.B0CVL5"/>
<dbReference type="InterPro" id="IPR002054">
    <property type="entry name" value="DNA-dir_DNA_pol_X"/>
</dbReference>
<accession>B0CVL5</accession>
<keyword evidence="10" id="KW-0238">DNA-binding</keyword>
<dbReference type="InterPro" id="IPR028207">
    <property type="entry name" value="DNA_pol_B_palm_palm"/>
</dbReference>
<dbReference type="GO" id="GO:0006284">
    <property type="term" value="P:base-excision repair"/>
    <property type="evidence" value="ECO:0007669"/>
    <property type="project" value="TreeGrafter"/>
</dbReference>
<dbReference type="InParanoid" id="B0CVL5"/>
<dbReference type="InterPro" id="IPR010996">
    <property type="entry name" value="HHH_MUS81"/>
</dbReference>
<dbReference type="Pfam" id="PF14716">
    <property type="entry name" value="HHH_8"/>
    <property type="match status" value="1"/>
</dbReference>
<dbReference type="InterPro" id="IPR022312">
    <property type="entry name" value="DNA_pol_X"/>
</dbReference>
<dbReference type="GO" id="GO:0005634">
    <property type="term" value="C:nucleus"/>
    <property type="evidence" value="ECO:0007669"/>
    <property type="project" value="UniProtKB-SubCell"/>
</dbReference>